<dbReference type="SUPFAM" id="SSF53383">
    <property type="entry name" value="PLP-dependent transferases"/>
    <property type="match status" value="1"/>
</dbReference>
<dbReference type="PANTHER" id="PTHR11986:SF79">
    <property type="entry name" value="ACETYLORNITHINE AMINOTRANSFERASE, MITOCHONDRIAL"/>
    <property type="match status" value="1"/>
</dbReference>
<dbReference type="EMBL" id="AZEG01000012">
    <property type="protein sequence ID" value="KRL37418.1"/>
    <property type="molecule type" value="Genomic_DNA"/>
</dbReference>
<feature type="binding site" evidence="5">
    <location>
        <position position="121"/>
    </location>
    <ligand>
        <name>pyridoxal 5'-phosphate</name>
        <dbReference type="ChEBI" id="CHEBI:597326"/>
    </ligand>
</feature>
<comment type="miscellaneous">
    <text evidence="5">May also have succinyldiaminopimelate aminotransferase activity, thus carrying out the corresponding step in lysine biosynthesis.</text>
</comment>
<dbReference type="NCBIfam" id="NF002325">
    <property type="entry name" value="PRK01278.1"/>
    <property type="match status" value="1"/>
</dbReference>
<dbReference type="GO" id="GO:0030170">
    <property type="term" value="F:pyridoxal phosphate binding"/>
    <property type="evidence" value="ECO:0007669"/>
    <property type="project" value="InterPro"/>
</dbReference>
<comment type="catalytic activity">
    <reaction evidence="5">
        <text>N(2)-acetyl-L-ornithine + 2-oxoglutarate = N-acetyl-L-glutamate 5-semialdehyde + L-glutamate</text>
        <dbReference type="Rhea" id="RHEA:18049"/>
        <dbReference type="ChEBI" id="CHEBI:16810"/>
        <dbReference type="ChEBI" id="CHEBI:29123"/>
        <dbReference type="ChEBI" id="CHEBI:29985"/>
        <dbReference type="ChEBI" id="CHEBI:57805"/>
        <dbReference type="EC" id="2.6.1.11"/>
    </reaction>
</comment>
<accession>A0A0R1Q558</accession>
<feature type="binding site" evidence="5">
    <location>
        <position position="262"/>
    </location>
    <ligand>
        <name>N(2)-acetyl-L-ornithine</name>
        <dbReference type="ChEBI" id="CHEBI:57805"/>
    </ligand>
</feature>
<keyword evidence="3 5" id="KW-0808">Transferase</keyword>
<dbReference type="PIRSF" id="PIRSF000521">
    <property type="entry name" value="Transaminase_4ab_Lys_Orn"/>
    <property type="match status" value="1"/>
</dbReference>
<dbReference type="InterPro" id="IPR005814">
    <property type="entry name" value="Aminotrans_3"/>
</dbReference>
<evidence type="ECO:0000313" key="7">
    <source>
        <dbReference type="Proteomes" id="UP000051155"/>
    </source>
</evidence>
<name>A0A0R1Q558_9LACO</name>
<dbReference type="RefSeq" id="WP_057737237.1">
    <property type="nucleotide sequence ID" value="NZ_AZEG01000012.1"/>
</dbReference>
<evidence type="ECO:0000256" key="4">
    <source>
        <dbReference type="ARBA" id="ARBA00022898"/>
    </source>
</evidence>
<dbReference type="InterPro" id="IPR015424">
    <property type="entry name" value="PyrdxlP-dep_Trfase"/>
</dbReference>
<comment type="caution">
    <text evidence="6">The sequence shown here is derived from an EMBL/GenBank/DDBJ whole genome shotgun (WGS) entry which is preliminary data.</text>
</comment>
<comment type="subcellular location">
    <subcellularLocation>
        <location evidence="5">Cytoplasm</location>
    </subcellularLocation>
</comment>
<reference evidence="6 7" key="1">
    <citation type="journal article" date="2015" name="Genome Announc.">
        <title>Expanding the biotechnology potential of lactobacilli through comparative genomics of 213 strains and associated genera.</title>
        <authorList>
            <person name="Sun Z."/>
            <person name="Harris H.M."/>
            <person name="McCann A."/>
            <person name="Guo C."/>
            <person name="Argimon S."/>
            <person name="Zhang W."/>
            <person name="Yang X."/>
            <person name="Jeffery I.B."/>
            <person name="Cooney J.C."/>
            <person name="Kagawa T.F."/>
            <person name="Liu W."/>
            <person name="Song Y."/>
            <person name="Salvetti E."/>
            <person name="Wrobel A."/>
            <person name="Rasinkangas P."/>
            <person name="Parkhill J."/>
            <person name="Rea M.C."/>
            <person name="O'Sullivan O."/>
            <person name="Ritari J."/>
            <person name="Douillard F.P."/>
            <person name="Paul Ross R."/>
            <person name="Yang R."/>
            <person name="Briner A.E."/>
            <person name="Felis G.E."/>
            <person name="de Vos W.M."/>
            <person name="Barrangou R."/>
            <person name="Klaenhammer T.R."/>
            <person name="Caufield P.W."/>
            <person name="Cui Y."/>
            <person name="Zhang H."/>
            <person name="O'Toole P.W."/>
        </authorList>
    </citation>
    <scope>NUCLEOTIDE SEQUENCE [LARGE SCALE GENOMIC DNA]</scope>
    <source>
        <strain evidence="6 7">DSM 19971</strain>
    </source>
</reference>
<comment type="similarity">
    <text evidence="5">Belongs to the class-III pyridoxal-phosphate-dependent aminotransferase family. ArgD subfamily.</text>
</comment>
<dbReference type="PATRIC" id="fig|1423812.3.peg.470"/>
<dbReference type="OrthoDB" id="9807885at2"/>
<feature type="binding site" evidence="5">
    <location>
        <begin position="94"/>
        <end position="95"/>
    </location>
    <ligand>
        <name>pyridoxal 5'-phosphate</name>
        <dbReference type="ChEBI" id="CHEBI:597326"/>
    </ligand>
</feature>
<dbReference type="FunFam" id="3.40.640.10:FF:000004">
    <property type="entry name" value="Acetylornithine aminotransferase"/>
    <property type="match status" value="1"/>
</dbReference>
<proteinExistence type="inferred from homology"/>
<feature type="binding site" evidence="5">
    <location>
        <begin position="205"/>
        <end position="208"/>
    </location>
    <ligand>
        <name>pyridoxal 5'-phosphate</name>
        <dbReference type="ChEBI" id="CHEBI:597326"/>
    </ligand>
</feature>
<dbReference type="InterPro" id="IPR015421">
    <property type="entry name" value="PyrdxlP-dep_Trfase_major"/>
</dbReference>
<organism evidence="6 7">
    <name type="scientific">Liquorilactobacillus uvarum DSM 19971</name>
    <dbReference type="NCBI Taxonomy" id="1423812"/>
    <lineage>
        <taxon>Bacteria</taxon>
        <taxon>Bacillati</taxon>
        <taxon>Bacillota</taxon>
        <taxon>Bacilli</taxon>
        <taxon>Lactobacillales</taxon>
        <taxon>Lactobacillaceae</taxon>
        <taxon>Liquorilactobacillus</taxon>
    </lineage>
</organism>
<keyword evidence="5" id="KW-0055">Arginine biosynthesis</keyword>
<evidence type="ECO:0000256" key="1">
    <source>
        <dbReference type="ARBA" id="ARBA00022576"/>
    </source>
</evidence>
<dbReference type="GO" id="GO:0042802">
    <property type="term" value="F:identical protein binding"/>
    <property type="evidence" value="ECO:0007669"/>
    <property type="project" value="TreeGrafter"/>
</dbReference>
<gene>
    <name evidence="5" type="primary">argD</name>
    <name evidence="6" type="ORF">FD20_GL000450</name>
</gene>
<dbReference type="InterPro" id="IPR004636">
    <property type="entry name" value="AcOrn/SuccOrn_fam"/>
</dbReference>
<evidence type="ECO:0000256" key="5">
    <source>
        <dbReference type="HAMAP-Rule" id="MF_01107"/>
    </source>
</evidence>
<dbReference type="PANTHER" id="PTHR11986">
    <property type="entry name" value="AMINOTRANSFERASE CLASS III"/>
    <property type="match status" value="1"/>
</dbReference>
<dbReference type="Pfam" id="PF00202">
    <property type="entry name" value="Aminotran_3"/>
    <property type="match status" value="1"/>
</dbReference>
<dbReference type="NCBIfam" id="NF002797">
    <property type="entry name" value="PRK02936.1"/>
    <property type="match status" value="1"/>
</dbReference>
<keyword evidence="1 5" id="KW-0032">Aminotransferase</keyword>
<feature type="binding site" evidence="5">
    <location>
        <position position="263"/>
    </location>
    <ligand>
        <name>pyridoxal 5'-phosphate</name>
        <dbReference type="ChEBI" id="CHEBI:597326"/>
    </ligand>
</feature>
<dbReference type="CDD" id="cd00610">
    <property type="entry name" value="OAT_like"/>
    <property type="match status" value="1"/>
</dbReference>
<protein>
    <recommendedName>
        <fullName evidence="5">Acetylornithine aminotransferase</fullName>
        <shortName evidence="5">ACOAT</shortName>
        <ecNumber evidence="5">2.6.1.11</ecNumber>
    </recommendedName>
</protein>
<dbReference type="HAMAP" id="MF_01107">
    <property type="entry name" value="ArgD_aminotrans_3"/>
    <property type="match status" value="1"/>
</dbReference>
<feature type="binding site" evidence="5">
    <location>
        <position position="124"/>
    </location>
    <ligand>
        <name>N(2)-acetyl-L-ornithine</name>
        <dbReference type="ChEBI" id="CHEBI:57805"/>
    </ligand>
</feature>
<keyword evidence="5" id="KW-0963">Cytoplasm</keyword>
<dbReference type="InterPro" id="IPR050103">
    <property type="entry name" value="Class-III_PLP-dep_AT"/>
</dbReference>
<evidence type="ECO:0000313" key="6">
    <source>
        <dbReference type="EMBL" id="KRL37418.1"/>
    </source>
</evidence>
<dbReference type="GO" id="GO:0005737">
    <property type="term" value="C:cytoplasm"/>
    <property type="evidence" value="ECO:0007669"/>
    <property type="project" value="UniProtKB-SubCell"/>
</dbReference>
<dbReference type="Gene3D" id="3.90.1150.10">
    <property type="entry name" value="Aspartate Aminotransferase, domain 1"/>
    <property type="match status" value="1"/>
</dbReference>
<comment type="subunit">
    <text evidence="5">Homodimer.</text>
</comment>
<dbReference type="InterPro" id="IPR049704">
    <property type="entry name" value="Aminotrans_3_PPA_site"/>
</dbReference>
<dbReference type="EC" id="2.6.1.11" evidence="5"/>
<evidence type="ECO:0000256" key="3">
    <source>
        <dbReference type="ARBA" id="ARBA00022679"/>
    </source>
</evidence>
<keyword evidence="7" id="KW-1185">Reference proteome</keyword>
<dbReference type="UniPathway" id="UPA00068">
    <property type="reaction ID" value="UER00109"/>
</dbReference>
<comment type="cofactor">
    <cofactor evidence="5">
        <name>pyridoxal 5'-phosphate</name>
        <dbReference type="ChEBI" id="CHEBI:597326"/>
    </cofactor>
    <text evidence="5">Binds 1 pyridoxal phosphate per subunit.</text>
</comment>
<dbReference type="NCBIfam" id="TIGR00707">
    <property type="entry name" value="argD"/>
    <property type="match status" value="1"/>
</dbReference>
<dbReference type="AlphaFoldDB" id="A0A0R1Q558"/>
<feature type="modified residue" description="N6-(pyridoxal phosphate)lysine" evidence="5">
    <location>
        <position position="234"/>
    </location>
</feature>
<sequence length="383" mass="41243">MKHIFPTYKRFPFEIVKGNGVTLIDNNGKKYLDLTSGIGVCNLGYNTAPIKDAVKTQLDKVWHTSNLYDSTLQEKVASLLVKDEDKDVYFCNSGTEANEAALKLARKATGKSAILAFDHSFHGRSYGSLSMTGNDKIKEGFGPFVPDVKFAKYNDPDALAQITSDLAAVILEIIQGEGGVVNGDPAWLEAVGAKCKQEKVLLIIDEVQTGMGRTGKLFAYQHLNLDPDIITAAKGLANGIPVGAMIGKTELASSFGPGSHGTTFGGNPLAMASASAVLTILNDDFLEAVQQKSLFFWHFLEKEIQPLELVEGISGKGLMVGIHLKSDIEVSKIIAGLHKQGILTLSSRDNTLRLLPPLIITGSELLHAVHIIKDTLTNAIVSQ</sequence>
<dbReference type="GO" id="GO:0006526">
    <property type="term" value="P:L-arginine biosynthetic process"/>
    <property type="evidence" value="ECO:0007669"/>
    <property type="project" value="UniProtKB-UniRule"/>
</dbReference>
<keyword evidence="2 5" id="KW-0028">Amino-acid biosynthesis</keyword>
<evidence type="ECO:0000256" key="2">
    <source>
        <dbReference type="ARBA" id="ARBA00022605"/>
    </source>
</evidence>
<dbReference type="Gene3D" id="3.40.640.10">
    <property type="entry name" value="Type I PLP-dependent aspartate aminotransferase-like (Major domain)"/>
    <property type="match status" value="1"/>
</dbReference>
<dbReference type="PROSITE" id="PS00600">
    <property type="entry name" value="AA_TRANSFER_CLASS_3"/>
    <property type="match status" value="1"/>
</dbReference>
<comment type="pathway">
    <text evidence="5">Amino-acid biosynthesis; L-arginine biosynthesis; N(2)-acetyl-L-ornithine from L-glutamate: step 4/4.</text>
</comment>
<dbReference type="InterPro" id="IPR015422">
    <property type="entry name" value="PyrdxlP-dep_Trfase_small"/>
</dbReference>
<dbReference type="GO" id="GO:0003992">
    <property type="term" value="F:N2-acetyl-L-ornithine:2-oxoglutarate 5-aminotransferase activity"/>
    <property type="evidence" value="ECO:0007669"/>
    <property type="project" value="UniProtKB-UniRule"/>
</dbReference>
<dbReference type="Proteomes" id="UP000051155">
    <property type="component" value="Unassembled WGS sequence"/>
</dbReference>
<dbReference type="STRING" id="1423812.FD20_GL000450"/>
<keyword evidence="4 5" id="KW-0663">Pyridoxal phosphate</keyword>